<evidence type="ECO:0000313" key="1">
    <source>
        <dbReference type="EMBL" id="APZ91188.1"/>
    </source>
</evidence>
<reference evidence="1 2" key="1">
    <citation type="journal article" date="2016" name="Front. Microbiol.">
        <title>Fuerstia marisgermanicae gen. nov., sp. nov., an Unusual Member of the Phylum Planctomycetes from the German Wadden Sea.</title>
        <authorList>
            <person name="Kohn T."/>
            <person name="Heuer A."/>
            <person name="Jogler M."/>
            <person name="Vollmers J."/>
            <person name="Boedeker C."/>
            <person name="Bunk B."/>
            <person name="Rast P."/>
            <person name="Borchert D."/>
            <person name="Glockner I."/>
            <person name="Freese H.M."/>
            <person name="Klenk H.P."/>
            <person name="Overmann J."/>
            <person name="Kaster A.K."/>
            <person name="Rohde M."/>
            <person name="Wiegand S."/>
            <person name="Jogler C."/>
        </authorList>
    </citation>
    <scope>NUCLEOTIDE SEQUENCE [LARGE SCALE GENOMIC DNA]</scope>
    <source>
        <strain evidence="1 2">NH11</strain>
    </source>
</reference>
<dbReference type="KEGG" id="fmr:Fuma_00774"/>
<proteinExistence type="predicted"/>
<dbReference type="EMBL" id="CP017641">
    <property type="protein sequence ID" value="APZ91188.1"/>
    <property type="molecule type" value="Genomic_DNA"/>
</dbReference>
<sequence length="31" mass="3617">MDLAHVWRIENFLSDARFKCFIFPSGSRSVS</sequence>
<dbReference type="Proteomes" id="UP000187735">
    <property type="component" value="Chromosome"/>
</dbReference>
<accession>A0A1P8WAU3</accession>
<organism evidence="1 2">
    <name type="scientific">Fuerstiella marisgermanici</name>
    <dbReference type="NCBI Taxonomy" id="1891926"/>
    <lineage>
        <taxon>Bacteria</taxon>
        <taxon>Pseudomonadati</taxon>
        <taxon>Planctomycetota</taxon>
        <taxon>Planctomycetia</taxon>
        <taxon>Planctomycetales</taxon>
        <taxon>Planctomycetaceae</taxon>
        <taxon>Fuerstiella</taxon>
    </lineage>
</organism>
<protein>
    <submittedName>
        <fullName evidence="1">Uncharacterized protein</fullName>
    </submittedName>
</protein>
<evidence type="ECO:0000313" key="2">
    <source>
        <dbReference type="Proteomes" id="UP000187735"/>
    </source>
</evidence>
<name>A0A1P8WAU3_9PLAN</name>
<dbReference type="AlphaFoldDB" id="A0A1P8WAU3"/>
<keyword evidence="2" id="KW-1185">Reference proteome</keyword>
<gene>
    <name evidence="1" type="ORF">Fuma_00774</name>
</gene>